<dbReference type="NCBIfam" id="NF033524">
    <property type="entry name" value="lasso_PadeA_fam"/>
    <property type="match status" value="1"/>
</dbReference>
<evidence type="ECO:0000313" key="1">
    <source>
        <dbReference type="EMBL" id="MBW7452531.1"/>
    </source>
</evidence>
<dbReference type="EMBL" id="JAHZIK010000004">
    <property type="protein sequence ID" value="MBW7452531.1"/>
    <property type="molecule type" value="Genomic_DNA"/>
</dbReference>
<reference evidence="1 2" key="1">
    <citation type="submission" date="2021-07" db="EMBL/GenBank/DDBJ databases">
        <title>Paenibacillus radiodurans sp. nov., isolated from the southeastern edge of Tengger Desert.</title>
        <authorList>
            <person name="Zhang G."/>
        </authorList>
    </citation>
    <scope>NUCLEOTIDE SEQUENCE [LARGE SCALE GENOMIC DNA]</scope>
    <source>
        <strain evidence="1 2">CCM 7311</strain>
    </source>
</reference>
<dbReference type="Proteomes" id="UP001519887">
    <property type="component" value="Unassembled WGS sequence"/>
</dbReference>
<comment type="caution">
    <text evidence="1">The sequence shown here is derived from an EMBL/GenBank/DDBJ whole genome shotgun (WGS) entry which is preliminary data.</text>
</comment>
<name>A0ABS7BV49_9BACL</name>
<dbReference type="RefSeq" id="WP_210038270.1">
    <property type="nucleotide sequence ID" value="NZ_JBHLVU010000022.1"/>
</dbReference>
<protein>
    <submittedName>
        <fullName evidence="1">Paeninodin family lasso peptide</fullName>
    </submittedName>
</protein>
<organism evidence="1 2">
    <name type="scientific">Paenibacillus sepulcri</name>
    <dbReference type="NCBI Taxonomy" id="359917"/>
    <lineage>
        <taxon>Bacteria</taxon>
        <taxon>Bacillati</taxon>
        <taxon>Bacillota</taxon>
        <taxon>Bacilli</taxon>
        <taxon>Bacillales</taxon>
        <taxon>Paenibacillaceae</taxon>
        <taxon>Paenibacillus</taxon>
    </lineage>
</organism>
<dbReference type="InterPro" id="IPR049825">
    <property type="entry name" value="Lasso_PadeA-like"/>
</dbReference>
<proteinExistence type="predicted"/>
<sequence length="47" mass="5273">MALENHVKKSWQEPSLEVLEVKLTMEGKGTKIIDIVTPSDSDIYDPS</sequence>
<keyword evidence="2" id="KW-1185">Reference proteome</keyword>
<evidence type="ECO:0000313" key="2">
    <source>
        <dbReference type="Proteomes" id="UP001519887"/>
    </source>
</evidence>
<accession>A0ABS7BV49</accession>
<gene>
    <name evidence="1" type="ORF">K0U00_00560</name>
</gene>